<dbReference type="EMBL" id="JAZHXJ010000118">
    <property type="protein sequence ID" value="KAL1873628.1"/>
    <property type="molecule type" value="Genomic_DNA"/>
</dbReference>
<evidence type="ECO:0000256" key="8">
    <source>
        <dbReference type="SAM" id="MobiDB-lite"/>
    </source>
</evidence>
<feature type="transmembrane region" description="Helical" evidence="9">
    <location>
        <begin position="104"/>
        <end position="123"/>
    </location>
</feature>
<gene>
    <name evidence="11" type="ORF">VTK73DRAFT_815</name>
</gene>
<feature type="region of interest" description="Disordered" evidence="8">
    <location>
        <begin position="1"/>
        <end position="34"/>
    </location>
</feature>
<comment type="subcellular location">
    <subcellularLocation>
        <location evidence="1">Cell membrane</location>
        <topology evidence="1">Multi-pass membrane protein</topology>
    </subcellularLocation>
</comment>
<feature type="transmembrane region" description="Helical" evidence="9">
    <location>
        <begin position="67"/>
        <end position="84"/>
    </location>
</feature>
<feature type="transmembrane region" description="Helical" evidence="9">
    <location>
        <begin position="135"/>
        <end position="154"/>
    </location>
</feature>
<reference evidence="11 12" key="1">
    <citation type="journal article" date="2024" name="Commun. Biol.">
        <title>Comparative genomic analysis of thermophilic fungi reveals convergent evolutionary adaptations and gene losses.</title>
        <authorList>
            <person name="Steindorff A.S."/>
            <person name="Aguilar-Pontes M.V."/>
            <person name="Robinson A.J."/>
            <person name="Andreopoulos B."/>
            <person name="LaButti K."/>
            <person name="Kuo A."/>
            <person name="Mondo S."/>
            <person name="Riley R."/>
            <person name="Otillar R."/>
            <person name="Haridas S."/>
            <person name="Lipzen A."/>
            <person name="Grimwood J."/>
            <person name="Schmutz J."/>
            <person name="Clum A."/>
            <person name="Reid I.D."/>
            <person name="Moisan M.C."/>
            <person name="Butler G."/>
            <person name="Nguyen T.T.M."/>
            <person name="Dewar K."/>
            <person name="Conant G."/>
            <person name="Drula E."/>
            <person name="Henrissat B."/>
            <person name="Hansel C."/>
            <person name="Singer S."/>
            <person name="Hutchinson M.I."/>
            <person name="de Vries R.P."/>
            <person name="Natvig D.O."/>
            <person name="Powell A.J."/>
            <person name="Tsang A."/>
            <person name="Grigoriev I.V."/>
        </authorList>
    </citation>
    <scope>NUCLEOTIDE SEQUENCE [LARGE SCALE GENOMIC DNA]</scope>
    <source>
        <strain evidence="11 12">ATCC 24622</strain>
    </source>
</reference>
<dbReference type="CDD" id="cd17323">
    <property type="entry name" value="MFS_Tpo1_MDR_like"/>
    <property type="match status" value="1"/>
</dbReference>
<dbReference type="PROSITE" id="PS50850">
    <property type="entry name" value="MFS"/>
    <property type="match status" value="1"/>
</dbReference>
<keyword evidence="12" id="KW-1185">Reference proteome</keyword>
<evidence type="ECO:0000256" key="9">
    <source>
        <dbReference type="SAM" id="Phobius"/>
    </source>
</evidence>
<evidence type="ECO:0000259" key="10">
    <source>
        <dbReference type="PROSITE" id="PS50850"/>
    </source>
</evidence>
<comment type="caution">
    <text evidence="11">The sequence shown here is derived from an EMBL/GenBank/DDBJ whole genome shotgun (WGS) entry which is preliminary data.</text>
</comment>
<evidence type="ECO:0000256" key="2">
    <source>
        <dbReference type="ARBA" id="ARBA00022448"/>
    </source>
</evidence>
<evidence type="ECO:0000313" key="11">
    <source>
        <dbReference type="EMBL" id="KAL1873628.1"/>
    </source>
</evidence>
<feature type="compositionally biased region" description="Basic and acidic residues" evidence="8">
    <location>
        <begin position="511"/>
        <end position="533"/>
    </location>
</feature>
<evidence type="ECO:0000256" key="5">
    <source>
        <dbReference type="ARBA" id="ARBA00022989"/>
    </source>
</evidence>
<feature type="transmembrane region" description="Helical" evidence="9">
    <location>
        <begin position="340"/>
        <end position="358"/>
    </location>
</feature>
<comment type="similarity">
    <text evidence="7">Belongs to the major facilitator superfamily. DHA1 family. Polyamines/proton antiporter (TC 2.A.1.2.16) subfamily.</text>
</comment>
<keyword evidence="6 9" id="KW-0472">Membrane</keyword>
<dbReference type="Proteomes" id="UP001586593">
    <property type="component" value="Unassembled WGS sequence"/>
</dbReference>
<feature type="domain" description="Major facilitator superfamily (MFS) profile" evidence="10">
    <location>
        <begin position="69"/>
        <end position="497"/>
    </location>
</feature>
<evidence type="ECO:0000256" key="7">
    <source>
        <dbReference type="ARBA" id="ARBA00038459"/>
    </source>
</evidence>
<feature type="region of interest" description="Disordered" evidence="8">
    <location>
        <begin position="507"/>
        <end position="552"/>
    </location>
</feature>
<evidence type="ECO:0000256" key="6">
    <source>
        <dbReference type="ARBA" id="ARBA00023136"/>
    </source>
</evidence>
<dbReference type="Pfam" id="PF07690">
    <property type="entry name" value="MFS_1"/>
    <property type="match status" value="1"/>
</dbReference>
<accession>A0ABR3XDD3</accession>
<feature type="compositionally biased region" description="Polar residues" evidence="8">
    <location>
        <begin position="1"/>
        <end position="28"/>
    </location>
</feature>
<keyword evidence="4 9" id="KW-0812">Transmembrane</keyword>
<name>A0ABR3XDD3_9PEZI</name>
<dbReference type="SUPFAM" id="SSF103473">
    <property type="entry name" value="MFS general substrate transporter"/>
    <property type="match status" value="1"/>
</dbReference>
<evidence type="ECO:0000313" key="12">
    <source>
        <dbReference type="Proteomes" id="UP001586593"/>
    </source>
</evidence>
<dbReference type="InterPro" id="IPR036259">
    <property type="entry name" value="MFS_trans_sf"/>
</dbReference>
<feature type="transmembrane region" description="Helical" evidence="9">
    <location>
        <begin position="468"/>
        <end position="493"/>
    </location>
</feature>
<dbReference type="PANTHER" id="PTHR23502">
    <property type="entry name" value="MAJOR FACILITATOR SUPERFAMILY"/>
    <property type="match status" value="1"/>
</dbReference>
<feature type="transmembrane region" description="Helical" evidence="9">
    <location>
        <begin position="379"/>
        <end position="398"/>
    </location>
</feature>
<dbReference type="InterPro" id="IPR020846">
    <property type="entry name" value="MFS_dom"/>
</dbReference>
<dbReference type="Gene3D" id="1.20.1250.20">
    <property type="entry name" value="MFS general substrate transporter like domains"/>
    <property type="match status" value="1"/>
</dbReference>
<feature type="transmembrane region" description="Helical" evidence="9">
    <location>
        <begin position="404"/>
        <end position="432"/>
    </location>
</feature>
<evidence type="ECO:0000256" key="3">
    <source>
        <dbReference type="ARBA" id="ARBA00022475"/>
    </source>
</evidence>
<dbReference type="InterPro" id="IPR011701">
    <property type="entry name" value="MFS"/>
</dbReference>
<keyword evidence="3" id="KW-1003">Cell membrane</keyword>
<dbReference type="PANTHER" id="PTHR23502:SF186">
    <property type="entry name" value="MAJOR FACILITATOR SUPERFAMILY (MFS) PROFILE DOMAIN-CONTAINING PROTEIN"/>
    <property type="match status" value="1"/>
</dbReference>
<sequence>MDQTTTATSWPNGNYPTTTSAPNGNYPSLQDDVEHEDNLPCLDDDGLLCFGPGDADDPRNWSTTRKWLISLVATLLSLNGNFASSVSSGCLPSLSDAFRVSQEAASLTVSLFLLGFCAGPFVFAPLSEFYGRRRVFYGTFLLYLAFDFLCAFPPSFGGLLAGRLLAGTAASATLSNVPGVLSDLWDPSERGDSMAVFSFMSWAGPSLGPIVSGFLQITKGWRWAFFVVLWLGAPTALLMLTIPETYAPTRLICKARRIRKQAKPESPQASVRAPGEANQPSLARMYKIALTRPWALLFDPICLVCNVYTFVVSTLQYMLFSVYPIVFEDMRGWNAGVARLPLLGTVVGAFVGGLIIFLDTSRRKKKTARLGELEPEDRLYMAMIGGVIFPIAMFWFAWTGEYNSVPWIVPSLAGCLLSVGLVLIFVALLNYLVDSYHSVAASAVAGNTCARCIGCAAAPLFTNQMFNALGIGGGGSLIGGVSALLAVCPFVFYRYGRQIRARSRYTGPVDAGKKEEKDLEADRVEWRPEGRPEAEEESEAVQASEEAARGGG</sequence>
<evidence type="ECO:0000256" key="1">
    <source>
        <dbReference type="ARBA" id="ARBA00004651"/>
    </source>
</evidence>
<organism evidence="11 12">
    <name type="scientific">Phialemonium thermophilum</name>
    <dbReference type="NCBI Taxonomy" id="223376"/>
    <lineage>
        <taxon>Eukaryota</taxon>
        <taxon>Fungi</taxon>
        <taxon>Dikarya</taxon>
        <taxon>Ascomycota</taxon>
        <taxon>Pezizomycotina</taxon>
        <taxon>Sordariomycetes</taxon>
        <taxon>Sordariomycetidae</taxon>
        <taxon>Cephalothecales</taxon>
        <taxon>Cephalothecaceae</taxon>
        <taxon>Phialemonium</taxon>
    </lineage>
</organism>
<keyword evidence="2" id="KW-0813">Transport</keyword>
<proteinExistence type="inferred from homology"/>
<feature type="transmembrane region" description="Helical" evidence="9">
    <location>
        <begin position="439"/>
        <end position="462"/>
    </location>
</feature>
<feature type="transmembrane region" description="Helical" evidence="9">
    <location>
        <begin position="223"/>
        <end position="242"/>
    </location>
</feature>
<protein>
    <recommendedName>
        <fullName evidence="10">Major facilitator superfamily (MFS) profile domain-containing protein</fullName>
    </recommendedName>
</protein>
<evidence type="ECO:0000256" key="4">
    <source>
        <dbReference type="ARBA" id="ARBA00022692"/>
    </source>
</evidence>
<feature type="transmembrane region" description="Helical" evidence="9">
    <location>
        <begin position="294"/>
        <end position="320"/>
    </location>
</feature>
<keyword evidence="5 9" id="KW-1133">Transmembrane helix</keyword>